<dbReference type="PANTHER" id="PTHR43812:SF2">
    <property type="entry name" value="FLAVIN REDUCTASE LIKE DOMAIN-CONTAINING PROTEIN"/>
    <property type="match status" value="1"/>
</dbReference>
<feature type="domain" description="Flavin reductase like" evidence="1">
    <location>
        <begin position="20"/>
        <end position="173"/>
    </location>
</feature>
<proteinExistence type="predicted"/>
<dbReference type="InterPro" id="IPR002563">
    <property type="entry name" value="Flavin_Rdtase-like_dom"/>
</dbReference>
<evidence type="ECO:0000313" key="3">
    <source>
        <dbReference type="Proteomes" id="UP001143330"/>
    </source>
</evidence>
<dbReference type="RefSeq" id="WP_213364392.1">
    <property type="nucleotide sequence ID" value="NZ_BSFM01000014.1"/>
</dbReference>
<accession>A0A9W6JYZ1</accession>
<dbReference type="Proteomes" id="UP001143330">
    <property type="component" value="Unassembled WGS sequence"/>
</dbReference>
<dbReference type="PANTHER" id="PTHR43812">
    <property type="entry name" value="BLR2425 PROTEIN"/>
    <property type="match status" value="1"/>
</dbReference>
<organism evidence="2 3">
    <name type="scientific">Ancylobacter defluvii</name>
    <dbReference type="NCBI Taxonomy" id="1282440"/>
    <lineage>
        <taxon>Bacteria</taxon>
        <taxon>Pseudomonadati</taxon>
        <taxon>Pseudomonadota</taxon>
        <taxon>Alphaproteobacteria</taxon>
        <taxon>Hyphomicrobiales</taxon>
        <taxon>Xanthobacteraceae</taxon>
        <taxon>Ancylobacter</taxon>
    </lineage>
</organism>
<dbReference type="SUPFAM" id="SSF50475">
    <property type="entry name" value="FMN-binding split barrel"/>
    <property type="match status" value="1"/>
</dbReference>
<dbReference type="Pfam" id="PF01613">
    <property type="entry name" value="Flavin_Reduct"/>
    <property type="match status" value="1"/>
</dbReference>
<dbReference type="InterPro" id="IPR012349">
    <property type="entry name" value="Split_barrel_FMN-bd"/>
</dbReference>
<dbReference type="AlphaFoldDB" id="A0A9W6JYZ1"/>
<keyword evidence="3" id="KW-1185">Reference proteome</keyword>
<comment type="caution">
    <text evidence="2">The sequence shown here is derived from an EMBL/GenBank/DDBJ whole genome shotgun (WGS) entry which is preliminary data.</text>
</comment>
<dbReference type="Gene3D" id="2.30.110.10">
    <property type="entry name" value="Electron Transport, Fmn-binding Protein, Chain A"/>
    <property type="match status" value="1"/>
</dbReference>
<reference evidence="2" key="2">
    <citation type="submission" date="2023-01" db="EMBL/GenBank/DDBJ databases">
        <authorList>
            <person name="Sun Q."/>
            <person name="Evtushenko L."/>
        </authorList>
    </citation>
    <scope>NUCLEOTIDE SEQUENCE</scope>
    <source>
        <strain evidence="2">VKM B-2789</strain>
    </source>
</reference>
<dbReference type="SMART" id="SM00903">
    <property type="entry name" value="Flavin_Reduct"/>
    <property type="match status" value="1"/>
</dbReference>
<reference evidence="2" key="1">
    <citation type="journal article" date="2014" name="Int. J. Syst. Evol. Microbiol.">
        <title>Complete genome sequence of Corynebacterium casei LMG S-19264T (=DSM 44701T), isolated from a smear-ripened cheese.</title>
        <authorList>
            <consortium name="US DOE Joint Genome Institute (JGI-PGF)"/>
            <person name="Walter F."/>
            <person name="Albersmeier A."/>
            <person name="Kalinowski J."/>
            <person name="Ruckert C."/>
        </authorList>
    </citation>
    <scope>NUCLEOTIDE SEQUENCE</scope>
    <source>
        <strain evidence="2">VKM B-2789</strain>
    </source>
</reference>
<sequence length="207" mass="22186">MFYAPTGRDHALLPHNPLKAIVAPRPIGWISSLSPAGVANLAPYSFFNLVSESPDIVMFSSSGVKDTVRNILDTGEFVCNLATHPLLAQVNLTSAVLPREESEFDLAGLARAPSHLVKPPRVAASPCALECVLVEARELVGRSGAATGHWLVFGEIVGIHIDEAFVEDGILRIEKLNSLARCGYFDYAAVEEVHTLPRPGGQSFTSA</sequence>
<dbReference type="EMBL" id="BSFM01000014">
    <property type="protein sequence ID" value="GLK84499.1"/>
    <property type="molecule type" value="Genomic_DNA"/>
</dbReference>
<gene>
    <name evidence="2" type="ORF">GCM10017653_25690</name>
</gene>
<name>A0A9W6JYZ1_9HYPH</name>
<evidence type="ECO:0000313" key="2">
    <source>
        <dbReference type="EMBL" id="GLK84499.1"/>
    </source>
</evidence>
<protein>
    <submittedName>
        <fullName evidence="2">Flavin reductase</fullName>
    </submittedName>
</protein>
<dbReference type="GO" id="GO:0016646">
    <property type="term" value="F:oxidoreductase activity, acting on the CH-NH group of donors, NAD or NADP as acceptor"/>
    <property type="evidence" value="ECO:0007669"/>
    <property type="project" value="UniProtKB-ARBA"/>
</dbReference>
<dbReference type="GO" id="GO:0010181">
    <property type="term" value="F:FMN binding"/>
    <property type="evidence" value="ECO:0007669"/>
    <property type="project" value="InterPro"/>
</dbReference>
<evidence type="ECO:0000259" key="1">
    <source>
        <dbReference type="SMART" id="SM00903"/>
    </source>
</evidence>